<dbReference type="Proteomes" id="UP001176940">
    <property type="component" value="Unassembled WGS sequence"/>
</dbReference>
<evidence type="ECO:0000313" key="2">
    <source>
        <dbReference type="Proteomes" id="UP001176940"/>
    </source>
</evidence>
<proteinExistence type="predicted"/>
<comment type="caution">
    <text evidence="1">The sequence shown here is derived from an EMBL/GenBank/DDBJ whole genome shotgun (WGS) entry which is preliminary data.</text>
</comment>
<dbReference type="EMBL" id="CAUEEQ010007833">
    <property type="protein sequence ID" value="CAJ0931596.1"/>
    <property type="molecule type" value="Genomic_DNA"/>
</dbReference>
<protein>
    <submittedName>
        <fullName evidence="1">Uncharacterized protein</fullName>
    </submittedName>
</protein>
<keyword evidence="2" id="KW-1185">Reference proteome</keyword>
<name>A0ABN9L2I1_9NEOB</name>
<gene>
    <name evidence="1" type="ORF">RIMI_LOCUS4772454</name>
</gene>
<accession>A0ABN9L2I1</accession>
<reference evidence="1" key="1">
    <citation type="submission" date="2023-07" db="EMBL/GenBank/DDBJ databases">
        <authorList>
            <person name="Stuckert A."/>
        </authorList>
    </citation>
    <scope>NUCLEOTIDE SEQUENCE</scope>
</reference>
<sequence>MLICGGMPNNSFRSLPLRYFWMEIFKKKLHNIMSELCPSTQQISEHPWMDCCIKSYHSCNGGREQTCYEIFDTLLSEPNLARSV</sequence>
<organism evidence="1 2">
    <name type="scientific">Ranitomeya imitator</name>
    <name type="common">mimic poison frog</name>
    <dbReference type="NCBI Taxonomy" id="111125"/>
    <lineage>
        <taxon>Eukaryota</taxon>
        <taxon>Metazoa</taxon>
        <taxon>Chordata</taxon>
        <taxon>Craniata</taxon>
        <taxon>Vertebrata</taxon>
        <taxon>Euteleostomi</taxon>
        <taxon>Amphibia</taxon>
        <taxon>Batrachia</taxon>
        <taxon>Anura</taxon>
        <taxon>Neobatrachia</taxon>
        <taxon>Hyloidea</taxon>
        <taxon>Dendrobatidae</taxon>
        <taxon>Dendrobatinae</taxon>
        <taxon>Ranitomeya</taxon>
    </lineage>
</organism>
<evidence type="ECO:0000313" key="1">
    <source>
        <dbReference type="EMBL" id="CAJ0931596.1"/>
    </source>
</evidence>